<evidence type="ECO:0000256" key="1">
    <source>
        <dbReference type="SAM" id="MobiDB-lite"/>
    </source>
</evidence>
<dbReference type="EMBL" id="JAJAGQ010000008">
    <property type="protein sequence ID" value="KAJ8556244.1"/>
    <property type="molecule type" value="Genomic_DNA"/>
</dbReference>
<sequence length="160" mass="17697">MMNSVAQVSGIPKLKPPTSNVQTPKLAVIPYPSMTSKDKAVASPAIEEPSVINLPNVVTHVHQENVRGGENAVQEQHQPHEHGHEYKENPNKPEDKQKGKQIQQPPKEKQGYKGYRKPAQQWVGKQVVAMYEPVVAKTGQDKVPQTQSVPSKEISKSAKK</sequence>
<feature type="region of interest" description="Disordered" evidence="1">
    <location>
        <begin position="60"/>
        <end position="119"/>
    </location>
</feature>
<evidence type="ECO:0000313" key="2">
    <source>
        <dbReference type="EMBL" id="KAJ8556244.1"/>
    </source>
</evidence>
<keyword evidence="3" id="KW-1185">Reference proteome</keyword>
<accession>A0A9Q1MC49</accession>
<gene>
    <name evidence="2" type="ORF">K7X08_023002</name>
</gene>
<proteinExistence type="predicted"/>
<dbReference type="AlphaFoldDB" id="A0A9Q1MC49"/>
<feature type="region of interest" description="Disordered" evidence="1">
    <location>
        <begin position="1"/>
        <end position="24"/>
    </location>
</feature>
<name>A0A9Q1MC49_9SOLA</name>
<dbReference type="Proteomes" id="UP001152561">
    <property type="component" value="Unassembled WGS sequence"/>
</dbReference>
<reference evidence="3" key="1">
    <citation type="journal article" date="2023" name="Proc. Natl. Acad. Sci. U.S.A.">
        <title>Genomic and structural basis for evolution of tropane alkaloid biosynthesis.</title>
        <authorList>
            <person name="Wanga Y.-J."/>
            <person name="Taina T."/>
            <person name="Yua J.-Y."/>
            <person name="Lia J."/>
            <person name="Xua B."/>
            <person name="Chenc J."/>
            <person name="D'Auriad J.C."/>
            <person name="Huanga J.-P."/>
            <person name="Huanga S.-X."/>
        </authorList>
    </citation>
    <scope>NUCLEOTIDE SEQUENCE [LARGE SCALE GENOMIC DNA]</scope>
    <source>
        <strain evidence="3">cv. KIB-2019</strain>
    </source>
</reference>
<feature type="region of interest" description="Disordered" evidence="1">
    <location>
        <begin position="137"/>
        <end position="160"/>
    </location>
</feature>
<feature type="compositionally biased region" description="Basic and acidic residues" evidence="1">
    <location>
        <begin position="77"/>
        <end position="98"/>
    </location>
</feature>
<comment type="caution">
    <text evidence="2">The sequence shown here is derived from an EMBL/GenBank/DDBJ whole genome shotgun (WGS) entry which is preliminary data.</text>
</comment>
<evidence type="ECO:0000313" key="3">
    <source>
        <dbReference type="Proteomes" id="UP001152561"/>
    </source>
</evidence>
<protein>
    <submittedName>
        <fullName evidence="2">Uncharacterized protein</fullName>
    </submittedName>
</protein>
<organism evidence="2 3">
    <name type="scientific">Anisodus acutangulus</name>
    <dbReference type="NCBI Taxonomy" id="402998"/>
    <lineage>
        <taxon>Eukaryota</taxon>
        <taxon>Viridiplantae</taxon>
        <taxon>Streptophyta</taxon>
        <taxon>Embryophyta</taxon>
        <taxon>Tracheophyta</taxon>
        <taxon>Spermatophyta</taxon>
        <taxon>Magnoliopsida</taxon>
        <taxon>eudicotyledons</taxon>
        <taxon>Gunneridae</taxon>
        <taxon>Pentapetalae</taxon>
        <taxon>asterids</taxon>
        <taxon>lamiids</taxon>
        <taxon>Solanales</taxon>
        <taxon>Solanaceae</taxon>
        <taxon>Solanoideae</taxon>
        <taxon>Hyoscyameae</taxon>
        <taxon>Anisodus</taxon>
    </lineage>
</organism>